<sequence>MFMSLLVIERFDLVGAFSMLSDRIMVKISAGFALKKGRKNLARKSNRKTKILVSVPDDRYAVSNGSGYAVLICWVNTLYWTENWIRRTNTSYLLDGYDDYTTNQFDDDKNVRLNEPVDTDKGFIQKEATNPPSTLLNFTSVFQFDNRVTTLEKEVVEIKRNDPLNTQVTALVDEHLDSILGATRDEFMSYLSASITSRITDQVKSQLPQILPKEVSNFAPSLIKSMVTESLERVVLAKESSQPKSIYEAASSLTEFELKKILIITPYVFRSFYDSNYFLNNYF</sequence>
<protein>
    <submittedName>
        <fullName evidence="1">Uncharacterized protein</fullName>
    </submittedName>
</protein>
<reference evidence="1" key="2">
    <citation type="submission" date="2022-01" db="EMBL/GenBank/DDBJ databases">
        <authorList>
            <person name="Yamashiro T."/>
            <person name="Shiraishi A."/>
            <person name="Satake H."/>
            <person name="Nakayama K."/>
        </authorList>
    </citation>
    <scope>NUCLEOTIDE SEQUENCE</scope>
</reference>
<comment type="caution">
    <text evidence="1">The sequence shown here is derived from an EMBL/GenBank/DDBJ whole genome shotgun (WGS) entry which is preliminary data.</text>
</comment>
<evidence type="ECO:0000313" key="1">
    <source>
        <dbReference type="EMBL" id="GJT88977.1"/>
    </source>
</evidence>
<proteinExistence type="predicted"/>
<organism evidence="1 2">
    <name type="scientific">Tanacetum coccineum</name>
    <dbReference type="NCBI Taxonomy" id="301880"/>
    <lineage>
        <taxon>Eukaryota</taxon>
        <taxon>Viridiplantae</taxon>
        <taxon>Streptophyta</taxon>
        <taxon>Embryophyta</taxon>
        <taxon>Tracheophyta</taxon>
        <taxon>Spermatophyta</taxon>
        <taxon>Magnoliopsida</taxon>
        <taxon>eudicotyledons</taxon>
        <taxon>Gunneridae</taxon>
        <taxon>Pentapetalae</taxon>
        <taxon>asterids</taxon>
        <taxon>campanulids</taxon>
        <taxon>Asterales</taxon>
        <taxon>Asteraceae</taxon>
        <taxon>Asteroideae</taxon>
        <taxon>Anthemideae</taxon>
        <taxon>Anthemidinae</taxon>
        <taxon>Tanacetum</taxon>
    </lineage>
</organism>
<dbReference type="EMBL" id="BQNB010019781">
    <property type="protein sequence ID" value="GJT88977.1"/>
    <property type="molecule type" value="Genomic_DNA"/>
</dbReference>
<gene>
    <name evidence="1" type="ORF">Tco_1070694</name>
</gene>
<accession>A0ABQ5HNY3</accession>
<keyword evidence="2" id="KW-1185">Reference proteome</keyword>
<dbReference type="Proteomes" id="UP001151760">
    <property type="component" value="Unassembled WGS sequence"/>
</dbReference>
<evidence type="ECO:0000313" key="2">
    <source>
        <dbReference type="Proteomes" id="UP001151760"/>
    </source>
</evidence>
<name>A0ABQ5HNY3_9ASTR</name>
<reference evidence="1" key="1">
    <citation type="journal article" date="2022" name="Int. J. Mol. Sci.">
        <title>Draft Genome of Tanacetum Coccineum: Genomic Comparison of Closely Related Tanacetum-Family Plants.</title>
        <authorList>
            <person name="Yamashiro T."/>
            <person name="Shiraishi A."/>
            <person name="Nakayama K."/>
            <person name="Satake H."/>
        </authorList>
    </citation>
    <scope>NUCLEOTIDE SEQUENCE</scope>
</reference>